<evidence type="ECO:0000313" key="8">
    <source>
        <dbReference type="Proteomes" id="UP000826661"/>
    </source>
</evidence>
<feature type="region of interest" description="Disordered" evidence="5">
    <location>
        <begin position="1"/>
        <end position="130"/>
    </location>
</feature>
<organism evidence="7 8">
    <name type="scientific">Trichoderma simmonsii</name>
    <dbReference type="NCBI Taxonomy" id="1491479"/>
    <lineage>
        <taxon>Eukaryota</taxon>
        <taxon>Fungi</taxon>
        <taxon>Dikarya</taxon>
        <taxon>Ascomycota</taxon>
        <taxon>Pezizomycotina</taxon>
        <taxon>Sordariomycetes</taxon>
        <taxon>Hypocreomycetidae</taxon>
        <taxon>Hypocreales</taxon>
        <taxon>Hypocreaceae</taxon>
        <taxon>Trichoderma</taxon>
    </lineage>
</organism>
<evidence type="ECO:0000256" key="3">
    <source>
        <dbReference type="ARBA" id="ARBA00022833"/>
    </source>
</evidence>
<feature type="compositionally biased region" description="Low complexity" evidence="5">
    <location>
        <begin position="332"/>
        <end position="355"/>
    </location>
</feature>
<proteinExistence type="predicted"/>
<feature type="compositionally biased region" description="Polar residues" evidence="5">
    <location>
        <begin position="23"/>
        <end position="43"/>
    </location>
</feature>
<dbReference type="Pfam" id="PF13920">
    <property type="entry name" value="zf-C3HC4_3"/>
    <property type="match status" value="1"/>
</dbReference>
<dbReference type="InterPro" id="IPR017907">
    <property type="entry name" value="Znf_RING_CS"/>
</dbReference>
<feature type="compositionally biased region" description="Low complexity" evidence="5">
    <location>
        <begin position="46"/>
        <end position="69"/>
    </location>
</feature>
<feature type="region of interest" description="Disordered" evidence="5">
    <location>
        <begin position="297"/>
        <end position="400"/>
    </location>
</feature>
<dbReference type="SUPFAM" id="SSF57850">
    <property type="entry name" value="RING/U-box"/>
    <property type="match status" value="1"/>
</dbReference>
<feature type="region of interest" description="Disordered" evidence="5">
    <location>
        <begin position="429"/>
        <end position="512"/>
    </location>
</feature>
<evidence type="ECO:0000256" key="2">
    <source>
        <dbReference type="ARBA" id="ARBA00022771"/>
    </source>
</evidence>
<dbReference type="InterPro" id="IPR013083">
    <property type="entry name" value="Znf_RING/FYVE/PHD"/>
</dbReference>
<feature type="region of interest" description="Disordered" evidence="5">
    <location>
        <begin position="163"/>
        <end position="183"/>
    </location>
</feature>
<evidence type="ECO:0000313" key="7">
    <source>
        <dbReference type="EMBL" id="QYT04332.1"/>
    </source>
</evidence>
<feature type="compositionally biased region" description="Polar residues" evidence="5">
    <location>
        <begin position="474"/>
        <end position="484"/>
    </location>
</feature>
<dbReference type="InterPro" id="IPR001841">
    <property type="entry name" value="Znf_RING"/>
</dbReference>
<feature type="compositionally biased region" description="Low complexity" evidence="5">
    <location>
        <begin position="440"/>
        <end position="454"/>
    </location>
</feature>
<dbReference type="GO" id="GO:0033768">
    <property type="term" value="C:SUMO-targeted ubiquitin ligase complex"/>
    <property type="evidence" value="ECO:0007669"/>
    <property type="project" value="TreeGrafter"/>
</dbReference>
<evidence type="ECO:0000256" key="5">
    <source>
        <dbReference type="SAM" id="MobiDB-lite"/>
    </source>
</evidence>
<dbReference type="GO" id="GO:0008270">
    <property type="term" value="F:zinc ion binding"/>
    <property type="evidence" value="ECO:0007669"/>
    <property type="project" value="UniProtKB-KW"/>
</dbReference>
<evidence type="ECO:0000256" key="4">
    <source>
        <dbReference type="PROSITE-ProRule" id="PRU00175"/>
    </source>
</evidence>
<gene>
    <name evidence="7" type="ORF">H0G86_011246</name>
</gene>
<dbReference type="Gene3D" id="3.30.40.10">
    <property type="entry name" value="Zinc/RING finger domain, C3HC4 (zinc finger)"/>
    <property type="match status" value="1"/>
</dbReference>
<reference evidence="7 8" key="1">
    <citation type="journal article" date="2021" name="BMC Genomics">
        <title>Telomere-to-telomere genome assembly of asparaginase-producing Trichoderma simmonsii.</title>
        <authorList>
            <person name="Chung D."/>
            <person name="Kwon Y.M."/>
            <person name="Yang Y."/>
        </authorList>
    </citation>
    <scope>NUCLEOTIDE SEQUENCE [LARGE SCALE GENOMIC DNA]</scope>
    <source>
        <strain evidence="7 8">GH-Sj1</strain>
    </source>
</reference>
<protein>
    <submittedName>
        <fullName evidence="7">RING-type domain-containing protein</fullName>
    </submittedName>
</protein>
<feature type="domain" description="RING-type" evidence="6">
    <location>
        <begin position="547"/>
        <end position="588"/>
    </location>
</feature>
<keyword evidence="3" id="KW-0862">Zinc</keyword>
<dbReference type="InterPro" id="IPR049627">
    <property type="entry name" value="SLX8"/>
</dbReference>
<dbReference type="PANTHER" id="PTHR47094:SF1">
    <property type="entry name" value="RING-TYPE E3 UBIQUITIN TRANSFERASE"/>
    <property type="match status" value="1"/>
</dbReference>
<dbReference type="GO" id="GO:0032183">
    <property type="term" value="F:SUMO binding"/>
    <property type="evidence" value="ECO:0007669"/>
    <property type="project" value="TreeGrafter"/>
</dbReference>
<feature type="compositionally biased region" description="Low complexity" evidence="5">
    <location>
        <begin position="78"/>
        <end position="127"/>
    </location>
</feature>
<keyword evidence="1" id="KW-0479">Metal-binding</keyword>
<name>A0A8G0LL81_9HYPO</name>
<evidence type="ECO:0000259" key="6">
    <source>
        <dbReference type="PROSITE" id="PS50089"/>
    </source>
</evidence>
<sequence>MRQSMAPRRTSGSGSGFDLGMETQPSSTLAQISTASGSASTLPPLSAQAQTQTQTSASISASTSISTSILPPLHRSSRPPALSAASLFSASASAAASPASGPPTATATTTTTASPSTAPPQRLSFPFSPLPASPAAISPSASAFAPASSTASASASASATAAAASSPFPPTTSTARPILPPLPPLPQVSPLNRFLSERPHAISHFSEFASPRPFPVTLDSLTTLQPDPYSPLNSPFSRHPLLLGPQSTGFWSTYRTQLDQPTDWLQDDSAAPNIGVLAARAFGFNLSDFASSLTPFTSQPPLLQSPTQPLRRSPDLRFPFDSGSSPAPPPASIANSASALQAASATSSASAAPSSRHLPHARAQRATSTSRISATTDTPASPPASGQGFAHPPNSAEAAFDSDNSALDELFYELDGFPGFPLPIADTANTPSLSTFTTMPPASRRSLRSRAQQPPEDHDSSASTPNASKRRRISTSAAQPTSLETVIDDDDGENWPLFGSTPPRPGSSADLKNEDFTTIDLTEVNDVPEELKKPEVDNRVKLSAFQCVICMDDVTGLTLTHCGHLFCAQCLYSSLSIESTRGKCPMCRAKIDMKPRDNYSTKTKGYWPLELKLMTRTRQGKRKAQAME</sequence>
<keyword evidence="2 4" id="KW-0863">Zinc-finger</keyword>
<dbReference type="GO" id="GO:0006511">
    <property type="term" value="P:ubiquitin-dependent protein catabolic process"/>
    <property type="evidence" value="ECO:0007669"/>
    <property type="project" value="TreeGrafter"/>
</dbReference>
<dbReference type="PANTHER" id="PTHR47094">
    <property type="entry name" value="ELFLESS, ISOFORM B"/>
    <property type="match status" value="1"/>
</dbReference>
<dbReference type="Proteomes" id="UP000826661">
    <property type="component" value="Chromosome VI"/>
</dbReference>
<accession>A0A8G0LL81</accession>
<dbReference type="EMBL" id="CP075869">
    <property type="protein sequence ID" value="QYT04332.1"/>
    <property type="molecule type" value="Genomic_DNA"/>
</dbReference>
<dbReference type="PROSITE" id="PS00518">
    <property type="entry name" value="ZF_RING_1"/>
    <property type="match status" value="1"/>
</dbReference>
<evidence type="ECO:0000256" key="1">
    <source>
        <dbReference type="ARBA" id="ARBA00022723"/>
    </source>
</evidence>
<feature type="compositionally biased region" description="Polar residues" evidence="5">
    <location>
        <begin position="429"/>
        <end position="438"/>
    </location>
</feature>
<dbReference type="AlphaFoldDB" id="A0A8G0LL81"/>
<feature type="compositionally biased region" description="Low complexity" evidence="5">
    <location>
        <begin position="297"/>
        <end position="310"/>
    </location>
</feature>
<feature type="compositionally biased region" description="Low complexity" evidence="5">
    <location>
        <begin position="364"/>
        <end position="376"/>
    </location>
</feature>
<feature type="compositionally biased region" description="Low complexity" evidence="5">
    <location>
        <begin position="163"/>
        <end position="177"/>
    </location>
</feature>
<dbReference type="GO" id="GO:0140082">
    <property type="term" value="F:SUMO-ubiquitin ligase activity"/>
    <property type="evidence" value="ECO:0007669"/>
    <property type="project" value="TreeGrafter"/>
</dbReference>
<keyword evidence="8" id="KW-1185">Reference proteome</keyword>
<dbReference type="PROSITE" id="PS50089">
    <property type="entry name" value="ZF_RING_2"/>
    <property type="match status" value="1"/>
</dbReference>
<dbReference type="GO" id="GO:0061630">
    <property type="term" value="F:ubiquitin protein ligase activity"/>
    <property type="evidence" value="ECO:0007669"/>
    <property type="project" value="InterPro"/>
</dbReference>
<dbReference type="SMART" id="SM00184">
    <property type="entry name" value="RING"/>
    <property type="match status" value="1"/>
</dbReference>